<comment type="caution">
    <text evidence="1">The sequence shown here is derived from an EMBL/GenBank/DDBJ whole genome shotgun (WGS) entry which is preliminary data.</text>
</comment>
<organism evidence="1 2">
    <name type="scientific">Araneus ventricosus</name>
    <name type="common">Orbweaver spider</name>
    <name type="synonym">Epeira ventricosa</name>
    <dbReference type="NCBI Taxonomy" id="182803"/>
    <lineage>
        <taxon>Eukaryota</taxon>
        <taxon>Metazoa</taxon>
        <taxon>Ecdysozoa</taxon>
        <taxon>Arthropoda</taxon>
        <taxon>Chelicerata</taxon>
        <taxon>Arachnida</taxon>
        <taxon>Araneae</taxon>
        <taxon>Araneomorphae</taxon>
        <taxon>Entelegynae</taxon>
        <taxon>Araneoidea</taxon>
        <taxon>Araneidae</taxon>
        <taxon>Araneus</taxon>
    </lineage>
</organism>
<name>A0A4Y2A6A6_ARAVE</name>
<sequence length="112" mass="12877">MGSFNHPADRFTPQFYDITTDVRIRFFANVDNQERISYGIQNIYECCGDIVEYLVLIGLKKEKVFFRFSVKTTVVEGSFEISSKRKLKVSTSTNFSYSPVFDGVSIQTNKYG</sequence>
<gene>
    <name evidence="1" type="ORF">AVEN_235400_1</name>
</gene>
<dbReference type="EMBL" id="BGPR01000005">
    <property type="protein sequence ID" value="GBL74454.1"/>
    <property type="molecule type" value="Genomic_DNA"/>
</dbReference>
<dbReference type="AlphaFoldDB" id="A0A4Y2A6A6"/>
<evidence type="ECO:0000313" key="1">
    <source>
        <dbReference type="EMBL" id="GBL74454.1"/>
    </source>
</evidence>
<dbReference type="Proteomes" id="UP000499080">
    <property type="component" value="Unassembled WGS sequence"/>
</dbReference>
<accession>A0A4Y2A6A6</accession>
<evidence type="ECO:0000313" key="2">
    <source>
        <dbReference type="Proteomes" id="UP000499080"/>
    </source>
</evidence>
<keyword evidence="2" id="KW-1185">Reference proteome</keyword>
<reference evidence="1 2" key="1">
    <citation type="journal article" date="2019" name="Sci. Rep.">
        <title>Orb-weaving spider Araneus ventricosus genome elucidates the spidroin gene catalogue.</title>
        <authorList>
            <person name="Kono N."/>
            <person name="Nakamura H."/>
            <person name="Ohtoshi R."/>
            <person name="Moran D.A.P."/>
            <person name="Shinohara A."/>
            <person name="Yoshida Y."/>
            <person name="Fujiwara M."/>
            <person name="Mori M."/>
            <person name="Tomita M."/>
            <person name="Arakawa K."/>
        </authorList>
    </citation>
    <scope>NUCLEOTIDE SEQUENCE [LARGE SCALE GENOMIC DNA]</scope>
</reference>
<proteinExistence type="predicted"/>
<protein>
    <submittedName>
        <fullName evidence="1">Uncharacterized protein</fullName>
    </submittedName>
</protein>